<feature type="transmembrane region" description="Helical" evidence="22">
    <location>
        <begin position="1087"/>
        <end position="1108"/>
    </location>
</feature>
<feature type="binding site" evidence="20">
    <location>
        <position position="891"/>
    </location>
    <ligand>
        <name>ATP</name>
        <dbReference type="ChEBI" id="CHEBI:30616"/>
    </ligand>
</feature>
<feature type="region of interest" description="Disordered" evidence="23">
    <location>
        <begin position="56"/>
        <end position="76"/>
    </location>
</feature>
<dbReference type="InterPro" id="IPR023298">
    <property type="entry name" value="ATPase_P-typ_TM_dom_sf"/>
</dbReference>
<dbReference type="SFLD" id="SFLDG00002">
    <property type="entry name" value="C1.7:_P-type_atpase_like"/>
    <property type="match status" value="1"/>
</dbReference>
<feature type="binding site" evidence="20">
    <location>
        <position position="534"/>
    </location>
    <ligand>
        <name>ATP</name>
        <dbReference type="ChEBI" id="CHEBI:30616"/>
    </ligand>
</feature>
<feature type="transmembrane region" description="Helical" evidence="22">
    <location>
        <begin position="1006"/>
        <end position="1024"/>
    </location>
</feature>
<dbReference type="Gene3D" id="3.40.1110.10">
    <property type="entry name" value="Calcium-transporting ATPase, cytoplasmic domain N"/>
    <property type="match status" value="1"/>
</dbReference>
<dbReference type="CDD" id="cd02073">
    <property type="entry name" value="P-type_ATPase_APLT_Dnf-like"/>
    <property type="match status" value="1"/>
</dbReference>
<evidence type="ECO:0000256" key="11">
    <source>
        <dbReference type="ARBA" id="ARBA00022840"/>
    </source>
</evidence>
<dbReference type="InterPro" id="IPR023214">
    <property type="entry name" value="HAD_sf"/>
</dbReference>
<dbReference type="SUPFAM" id="SSF56784">
    <property type="entry name" value="HAD-like"/>
    <property type="match status" value="1"/>
</dbReference>
<evidence type="ECO:0000259" key="24">
    <source>
        <dbReference type="Pfam" id="PF00122"/>
    </source>
</evidence>
<evidence type="ECO:0000313" key="31">
    <source>
        <dbReference type="RefSeq" id="XP_055894675.1"/>
    </source>
</evidence>
<comment type="similarity">
    <text evidence="5 22">Belongs to the cation transport ATPase (P-type) (TC 3.A.3) family. Type IV subfamily.</text>
</comment>
<dbReference type="SFLD" id="SFLDF00027">
    <property type="entry name" value="p-type_atpase"/>
    <property type="match status" value="1"/>
</dbReference>
<dbReference type="GO" id="GO:0140326">
    <property type="term" value="F:ATPase-coupled intramembrane lipid transporter activity"/>
    <property type="evidence" value="ECO:0007669"/>
    <property type="project" value="UniProtKB-EC"/>
</dbReference>
<dbReference type="Proteomes" id="UP001165740">
    <property type="component" value="Chromosome 8"/>
</dbReference>
<dbReference type="GO" id="GO:0000287">
    <property type="term" value="F:magnesium ion binding"/>
    <property type="evidence" value="ECO:0007669"/>
    <property type="project" value="UniProtKB-UniRule"/>
</dbReference>
<name>A0A9W3B5B9_BIOGL</name>
<evidence type="ECO:0000256" key="23">
    <source>
        <dbReference type="SAM" id="MobiDB-lite"/>
    </source>
</evidence>
<comment type="cofactor">
    <cofactor evidence="1 21">
        <name>Mg(2+)</name>
        <dbReference type="ChEBI" id="CHEBI:18420"/>
    </cofactor>
</comment>
<feature type="binding site" evidence="20">
    <location>
        <position position="795"/>
    </location>
    <ligand>
        <name>ATP</name>
        <dbReference type="ChEBI" id="CHEBI:30616"/>
    </ligand>
</feature>
<dbReference type="RefSeq" id="XP_055894673.1">
    <property type="nucleotide sequence ID" value="XM_056038698.1"/>
</dbReference>
<evidence type="ECO:0000256" key="8">
    <source>
        <dbReference type="ARBA" id="ARBA00022692"/>
    </source>
</evidence>
<keyword evidence="12 21" id="KW-0460">Magnesium</keyword>
<comment type="subcellular location">
    <subcellularLocation>
        <location evidence="3">Cell membrane</location>
    </subcellularLocation>
    <subcellularLocation>
        <location evidence="4">Golgi apparatus</location>
    </subcellularLocation>
    <subcellularLocation>
        <location evidence="2 22">Membrane</location>
        <topology evidence="2 22">Multi-pass membrane protein</topology>
    </subcellularLocation>
</comment>
<comment type="catalytic activity">
    <reaction evidence="17 22">
        <text>ATP + H2O + phospholipidSide 1 = ADP + phosphate + phospholipidSide 2.</text>
        <dbReference type="EC" id="7.6.2.1"/>
    </reaction>
</comment>
<feature type="binding site" evidence="21">
    <location>
        <position position="534"/>
    </location>
    <ligand>
        <name>Mg(2+)</name>
        <dbReference type="ChEBI" id="CHEBI:18420"/>
    </ligand>
</feature>
<evidence type="ECO:0000313" key="28">
    <source>
        <dbReference type="RefSeq" id="XP_055894672.1"/>
    </source>
</evidence>
<feature type="transmembrane region" description="Helical" evidence="22">
    <location>
        <begin position="968"/>
        <end position="986"/>
    </location>
</feature>
<feature type="binding site" evidence="20">
    <location>
        <position position="914"/>
    </location>
    <ligand>
        <name>ATP</name>
        <dbReference type="ChEBI" id="CHEBI:30616"/>
    </ligand>
</feature>
<feature type="transmembrane region" description="Helical" evidence="22">
    <location>
        <begin position="417"/>
        <end position="439"/>
    </location>
</feature>
<evidence type="ECO:0000313" key="30">
    <source>
        <dbReference type="RefSeq" id="XP_055894674.1"/>
    </source>
</evidence>
<keyword evidence="7" id="KW-0597">Phosphoprotein</keyword>
<dbReference type="Gene3D" id="2.70.150.10">
    <property type="entry name" value="Calcium-transporting ATPase, cytoplasmic transduction domain A"/>
    <property type="match status" value="1"/>
</dbReference>
<keyword evidence="15" id="KW-0333">Golgi apparatus</keyword>
<organism evidence="27 28">
    <name type="scientific">Biomphalaria glabrata</name>
    <name type="common">Bloodfluke planorb</name>
    <name type="synonym">Freshwater snail</name>
    <dbReference type="NCBI Taxonomy" id="6526"/>
    <lineage>
        <taxon>Eukaryota</taxon>
        <taxon>Metazoa</taxon>
        <taxon>Spiralia</taxon>
        <taxon>Lophotrochozoa</taxon>
        <taxon>Mollusca</taxon>
        <taxon>Gastropoda</taxon>
        <taxon>Heterobranchia</taxon>
        <taxon>Euthyneura</taxon>
        <taxon>Panpulmonata</taxon>
        <taxon>Hygrophila</taxon>
        <taxon>Lymnaeoidea</taxon>
        <taxon>Planorbidae</taxon>
        <taxon>Biomphalaria</taxon>
    </lineage>
</organism>
<evidence type="ECO:0000256" key="6">
    <source>
        <dbReference type="ARBA" id="ARBA00022475"/>
    </source>
</evidence>
<dbReference type="SUPFAM" id="SSF81660">
    <property type="entry name" value="Metal cation-transporting ATPase, ATP-binding domain N"/>
    <property type="match status" value="1"/>
</dbReference>
<evidence type="ECO:0000256" key="20">
    <source>
        <dbReference type="PIRSR" id="PIRSR606539-2"/>
    </source>
</evidence>
<evidence type="ECO:0000256" key="2">
    <source>
        <dbReference type="ARBA" id="ARBA00004141"/>
    </source>
</evidence>
<protein>
    <recommendedName>
        <fullName evidence="22">Phospholipid-transporting ATPase</fullName>
        <ecNumber evidence="22">7.6.2.1</ecNumber>
    </recommendedName>
</protein>
<evidence type="ECO:0000256" key="18">
    <source>
        <dbReference type="ARBA" id="ARBA00051303"/>
    </source>
</evidence>
<dbReference type="PANTHER" id="PTHR24092:SF150">
    <property type="entry name" value="PHOSPHOLIPID-TRANSPORTING ATPASE"/>
    <property type="match status" value="1"/>
</dbReference>
<dbReference type="SUPFAM" id="SSF81665">
    <property type="entry name" value="Calcium ATPase, transmembrane domain M"/>
    <property type="match status" value="1"/>
</dbReference>
<feature type="region of interest" description="Disordered" evidence="23">
    <location>
        <begin position="1"/>
        <end position="21"/>
    </location>
</feature>
<keyword evidence="10 20" id="KW-0547">Nucleotide-binding</keyword>
<feature type="binding site" evidence="21">
    <location>
        <position position="915"/>
    </location>
    <ligand>
        <name>Mg(2+)</name>
        <dbReference type="ChEBI" id="CHEBI:18420"/>
    </ligand>
</feature>
<keyword evidence="16 22" id="KW-0472">Membrane</keyword>
<dbReference type="Pfam" id="PF16212">
    <property type="entry name" value="PhoLip_ATPase_C"/>
    <property type="match status" value="1"/>
</dbReference>
<reference evidence="28 29" key="1">
    <citation type="submission" date="2025-04" db="UniProtKB">
        <authorList>
            <consortium name="RefSeq"/>
        </authorList>
    </citation>
    <scope>IDENTIFICATION</scope>
</reference>
<dbReference type="RefSeq" id="XP_055894672.1">
    <property type="nucleotide sequence ID" value="XM_056038697.1"/>
</dbReference>
<feature type="transmembrane region" description="Helical" evidence="22">
    <location>
        <begin position="1045"/>
        <end position="1067"/>
    </location>
</feature>
<accession>A0A9W3B5B9</accession>
<evidence type="ECO:0000259" key="25">
    <source>
        <dbReference type="Pfam" id="PF16209"/>
    </source>
</evidence>
<feature type="binding site" evidence="21">
    <location>
        <position position="911"/>
    </location>
    <ligand>
        <name>Mg(2+)</name>
        <dbReference type="ChEBI" id="CHEBI:18420"/>
    </ligand>
</feature>
<keyword evidence="14 22" id="KW-1133">Transmembrane helix</keyword>
<dbReference type="SFLD" id="SFLDS00003">
    <property type="entry name" value="Haloacid_Dehalogenase"/>
    <property type="match status" value="1"/>
</dbReference>
<dbReference type="Pfam" id="PF13246">
    <property type="entry name" value="Cation_ATPase"/>
    <property type="match status" value="1"/>
</dbReference>
<evidence type="ECO:0000256" key="19">
    <source>
        <dbReference type="PIRSR" id="PIRSR606539-1"/>
    </source>
</evidence>
<dbReference type="GO" id="GO:0005886">
    <property type="term" value="C:plasma membrane"/>
    <property type="evidence" value="ECO:0007669"/>
    <property type="project" value="UniProtKB-SubCell"/>
</dbReference>
<feature type="domain" description="P-type ATPase N-terminal" evidence="25">
    <location>
        <begin position="136"/>
        <end position="195"/>
    </location>
</feature>
<evidence type="ECO:0000256" key="5">
    <source>
        <dbReference type="ARBA" id="ARBA00008109"/>
    </source>
</evidence>
<feature type="active site" description="4-aspartylphosphate intermediate" evidence="19">
    <location>
        <position position="534"/>
    </location>
</feature>
<dbReference type="GO" id="GO:0016887">
    <property type="term" value="F:ATP hydrolysis activity"/>
    <property type="evidence" value="ECO:0007669"/>
    <property type="project" value="InterPro"/>
</dbReference>
<evidence type="ECO:0000256" key="12">
    <source>
        <dbReference type="ARBA" id="ARBA00022842"/>
    </source>
</evidence>
<dbReference type="InterPro" id="IPR032631">
    <property type="entry name" value="P-type_ATPase_N"/>
</dbReference>
<gene>
    <name evidence="28 29 30 31" type="primary">LOC106074939</name>
</gene>
<feature type="binding site" evidence="20">
    <location>
        <position position="915"/>
    </location>
    <ligand>
        <name>ATP</name>
        <dbReference type="ChEBI" id="CHEBI:30616"/>
    </ligand>
</feature>
<dbReference type="InterPro" id="IPR032630">
    <property type="entry name" value="P_typ_ATPase_c"/>
</dbReference>
<feature type="binding site" evidence="20">
    <location>
        <position position="536"/>
    </location>
    <ligand>
        <name>ATP</name>
        <dbReference type="ChEBI" id="CHEBI:30616"/>
    </ligand>
</feature>
<evidence type="ECO:0000256" key="13">
    <source>
        <dbReference type="ARBA" id="ARBA00022967"/>
    </source>
</evidence>
<feature type="binding site" evidence="20">
    <location>
        <position position="797"/>
    </location>
    <ligand>
        <name>ATP</name>
        <dbReference type="ChEBI" id="CHEBI:30616"/>
    </ligand>
</feature>
<keyword evidence="8 22" id="KW-0812">Transmembrane</keyword>
<keyword evidence="13 22" id="KW-1278">Translocase</keyword>
<evidence type="ECO:0000256" key="9">
    <source>
        <dbReference type="ARBA" id="ARBA00022723"/>
    </source>
</evidence>
<feature type="region of interest" description="Disordered" evidence="23">
    <location>
        <begin position="104"/>
        <end position="123"/>
    </location>
</feature>
<evidence type="ECO:0000256" key="3">
    <source>
        <dbReference type="ARBA" id="ARBA00004236"/>
    </source>
</evidence>
<dbReference type="GO" id="GO:0005802">
    <property type="term" value="C:trans-Golgi network"/>
    <property type="evidence" value="ECO:0007669"/>
    <property type="project" value="TreeGrafter"/>
</dbReference>
<evidence type="ECO:0000256" key="1">
    <source>
        <dbReference type="ARBA" id="ARBA00001946"/>
    </source>
</evidence>
<dbReference type="Pfam" id="PF00122">
    <property type="entry name" value="E1-E2_ATPase"/>
    <property type="match status" value="1"/>
</dbReference>
<dbReference type="PANTHER" id="PTHR24092">
    <property type="entry name" value="PROBABLE PHOSPHOLIPID-TRANSPORTING ATPASE"/>
    <property type="match status" value="1"/>
</dbReference>
<feature type="binding site" evidence="20">
    <location>
        <position position="715"/>
    </location>
    <ligand>
        <name>ATP</name>
        <dbReference type="ChEBI" id="CHEBI:30616"/>
    </ligand>
</feature>
<evidence type="ECO:0000259" key="26">
    <source>
        <dbReference type="Pfam" id="PF16212"/>
    </source>
</evidence>
<dbReference type="Gene3D" id="3.40.50.1000">
    <property type="entry name" value="HAD superfamily/HAD-like"/>
    <property type="match status" value="1"/>
</dbReference>
<dbReference type="GeneID" id="106074939"/>
<comment type="catalytic activity">
    <reaction evidence="18">
        <text>a 1,2-diacyl-sn-glycero-3-phospho-L-serine(out) + ATP + H2O = a 1,2-diacyl-sn-glycero-3-phospho-L-serine(in) + ADP + phosphate + H(+)</text>
        <dbReference type="Rhea" id="RHEA:38567"/>
        <dbReference type="ChEBI" id="CHEBI:15377"/>
        <dbReference type="ChEBI" id="CHEBI:15378"/>
        <dbReference type="ChEBI" id="CHEBI:30616"/>
        <dbReference type="ChEBI" id="CHEBI:43474"/>
        <dbReference type="ChEBI" id="CHEBI:57262"/>
        <dbReference type="ChEBI" id="CHEBI:456216"/>
    </reaction>
    <physiologicalReaction direction="left-to-right" evidence="18">
        <dbReference type="Rhea" id="RHEA:38568"/>
    </physiologicalReaction>
</comment>
<evidence type="ECO:0000256" key="7">
    <source>
        <dbReference type="ARBA" id="ARBA00022553"/>
    </source>
</evidence>
<dbReference type="FunFam" id="3.40.1110.10:FF:000035">
    <property type="entry name" value="Phospholipid-transporting ATPase"/>
    <property type="match status" value="1"/>
</dbReference>
<feature type="transmembrane region" description="Helical" evidence="22">
    <location>
        <begin position="1115"/>
        <end position="1134"/>
    </location>
</feature>
<feature type="binding site" evidence="20">
    <location>
        <position position="659"/>
    </location>
    <ligand>
        <name>ATP</name>
        <dbReference type="ChEBI" id="CHEBI:30616"/>
    </ligand>
</feature>
<dbReference type="EC" id="7.6.2.1" evidence="22"/>
<dbReference type="InterPro" id="IPR023299">
    <property type="entry name" value="ATPase_P-typ_cyto_dom_N"/>
</dbReference>
<feature type="domain" description="P-type ATPase C-terminal" evidence="26">
    <location>
        <begin position="937"/>
        <end position="1189"/>
    </location>
</feature>
<feature type="binding site" evidence="20">
    <location>
        <position position="885"/>
    </location>
    <ligand>
        <name>ATP</name>
        <dbReference type="ChEBI" id="CHEBI:30616"/>
    </ligand>
</feature>
<evidence type="ECO:0000313" key="29">
    <source>
        <dbReference type="RefSeq" id="XP_055894673.1"/>
    </source>
</evidence>
<sequence length="1301" mass="147405">MDEQRPPSIVSEDMFYSDDGSVMEDPSVSVFTEENKIDFRAESALVAVQPGLAAALNEESSSKRPSQEQHPAVEKNAPMAPVAVEVAIEMDAPDSMKRLVGVTSDYQPLSEPPPEEPAIPESPYSPSPHNRLIFINKTESQKFCSNEISTAKYNLFTFLPKFLFEQFRKYANIFFLFIALMQQIPNVSPTGRYTTAVPLMLILSVSAIKEIIEDIKRHRADGNVNNRLVAVHRNGKWMDVRWKDVLVGDIVKVDDGAYFPADLILLSSSEPQAMCYIETSNLDGETNLKLRQGSPATSSIVTGEKLTELRGMVECEPPNRFLYEFVGNIRIGSNISAKRDAFESKFMKKISLSLAWQHLDAVPLGPDQILLRGACLKNTSWIYGLVIYTGHQSKLMLNSTTTPLKRSNVEKMTNKQILLLFLLLVLLSLVCAVANHIWVLSNEDAHWYLFFHVKWEYGDLVRTNFGYNLLTFIILYNNLIPISLQVTLEMVKFVQAIFINWDQDMYYERTKTHANARTSNLNEELGQIKFLFSDKTGTLTQNIMRFSKCSIAGIIYGNNEESKEKFNDDRVLKNLQSEHETAPIISDFLMLLAVCHTVVPQIDENTGEIHYLASSPDEAALVKAAKEMKHVFTTRTPDYVVVDMLGQPAKYLILNVLEFTSKRKRMSVIVRTPDNRILLLCKGADNVIYERLGSDKTYTEETLSHLEQFASVGLRTLCLAKTEISEEFYKEWSNTFYKASTAIQDREQKLEEVAELIEKDLQLLGATAIEDRLQDGVPETIDILSKADIKIWVLTGDKQETAINIGYSCKLLNHSMDLVIINENSLDTTRDALVRHKAQFGEMLGKENYVGLIIDGQSLKYALTCDCKQDFLDIALSCRAVICCRVSPLQKAELVELVKVSQNAITLAIGDGANDVGMIQAAHVGVGISGEEGLQAACASDYSIAQFRFLQKLLLVHGAWSYSRVCKLILYCFYKNICLYVIQFWFQLSNGYSGQILFERWTLGLYNVIFTAAPPIAMGLFDRFCSAETMMKNPILYKDSQTGNLFNVVTFWVWITNAIFHAIVLFWMTVATLRYDVAFPDGKVGDYLFLGNFVYTYVVITVSFKAGLEIVAWTWLTHLAIWGSIVCWFMFLVVYSHVYELIGFSAEMTGMDRYVLSCSLFWFGLLLIPFTALLRDIVWKVIRREFFKTHRQSVQELEKAHKEIKIESTLRKKLRPISERARLLSRNLMNLGDRIVGGRRTQTSASGDTAHDSLSEVPIHIVSRENIHYDGFAFSQEEHGAVNQAEYIRAYDTRQAKPQGF</sequence>
<evidence type="ECO:0000256" key="4">
    <source>
        <dbReference type="ARBA" id="ARBA00004555"/>
    </source>
</evidence>
<dbReference type="InterPro" id="IPR059000">
    <property type="entry name" value="ATPase_P-type_domA"/>
</dbReference>
<feature type="binding site" evidence="20">
    <location>
        <position position="682"/>
    </location>
    <ligand>
        <name>ATP</name>
        <dbReference type="ChEBI" id="CHEBI:30616"/>
    </ligand>
</feature>
<dbReference type="OrthoDB" id="377733at2759"/>
<dbReference type="PROSITE" id="PS00154">
    <property type="entry name" value="ATPASE_E1_E2"/>
    <property type="match status" value="1"/>
</dbReference>
<evidence type="ECO:0000256" key="15">
    <source>
        <dbReference type="ARBA" id="ARBA00023034"/>
    </source>
</evidence>
<dbReference type="InterPro" id="IPR008250">
    <property type="entry name" value="ATPase_P-typ_transduc_dom_A_sf"/>
</dbReference>
<feature type="transmembrane region" description="Helical" evidence="22">
    <location>
        <begin position="1154"/>
        <end position="1174"/>
    </location>
</feature>
<feature type="binding site" evidence="20">
    <location>
        <position position="796"/>
    </location>
    <ligand>
        <name>ATP</name>
        <dbReference type="ChEBI" id="CHEBI:30616"/>
    </ligand>
</feature>
<dbReference type="PRINTS" id="PR00119">
    <property type="entry name" value="CATATPASE"/>
</dbReference>
<feature type="binding site" evidence="21">
    <location>
        <position position="536"/>
    </location>
    <ligand>
        <name>Mg(2+)</name>
        <dbReference type="ChEBI" id="CHEBI:18420"/>
    </ligand>
</feature>
<dbReference type="InterPro" id="IPR018303">
    <property type="entry name" value="ATPase_P-typ_P_site"/>
</dbReference>
<feature type="binding site" evidence="20">
    <location>
        <position position="535"/>
    </location>
    <ligand>
        <name>ATP</name>
        <dbReference type="ChEBI" id="CHEBI:30616"/>
    </ligand>
</feature>
<feature type="transmembrane region" description="Helical" evidence="22">
    <location>
        <begin position="465"/>
        <end position="484"/>
    </location>
</feature>
<dbReference type="Pfam" id="PF16209">
    <property type="entry name" value="PhoLip_ATPase_N"/>
    <property type="match status" value="1"/>
</dbReference>
<dbReference type="FunFam" id="2.70.150.10:FF:000021">
    <property type="entry name" value="Phospholipid-transporting ATPase"/>
    <property type="match status" value="1"/>
</dbReference>
<dbReference type="RefSeq" id="XP_055894675.1">
    <property type="nucleotide sequence ID" value="XM_056038700.1"/>
</dbReference>
<dbReference type="SUPFAM" id="SSF81653">
    <property type="entry name" value="Calcium ATPase, transduction domain A"/>
    <property type="match status" value="1"/>
</dbReference>
<keyword evidence="9 21" id="KW-0479">Metal-binding</keyword>
<dbReference type="InterPro" id="IPR044492">
    <property type="entry name" value="P_typ_ATPase_HD_dom"/>
</dbReference>
<evidence type="ECO:0000256" key="21">
    <source>
        <dbReference type="PIRSR" id="PIRSR606539-3"/>
    </source>
</evidence>
<dbReference type="FunFam" id="3.40.50.1000:FF:000010">
    <property type="entry name" value="Phospholipid-transporting ATPase"/>
    <property type="match status" value="1"/>
</dbReference>
<dbReference type="NCBIfam" id="TIGR01494">
    <property type="entry name" value="ATPase_P-type"/>
    <property type="match status" value="2"/>
</dbReference>
<dbReference type="RefSeq" id="XP_055894674.1">
    <property type="nucleotide sequence ID" value="XM_056038699.1"/>
</dbReference>
<evidence type="ECO:0000256" key="16">
    <source>
        <dbReference type="ARBA" id="ARBA00023136"/>
    </source>
</evidence>
<feature type="binding site" evidence="20">
    <location>
        <position position="618"/>
    </location>
    <ligand>
        <name>ATP</name>
        <dbReference type="ChEBI" id="CHEBI:30616"/>
    </ligand>
</feature>
<dbReference type="GO" id="GO:0005524">
    <property type="term" value="F:ATP binding"/>
    <property type="evidence" value="ECO:0007669"/>
    <property type="project" value="UniProtKB-UniRule"/>
</dbReference>
<keyword evidence="6" id="KW-1003">Cell membrane</keyword>
<evidence type="ECO:0000256" key="22">
    <source>
        <dbReference type="RuleBase" id="RU362033"/>
    </source>
</evidence>
<evidence type="ECO:0000256" key="14">
    <source>
        <dbReference type="ARBA" id="ARBA00022989"/>
    </source>
</evidence>
<dbReference type="GO" id="GO:0045332">
    <property type="term" value="P:phospholipid translocation"/>
    <property type="evidence" value="ECO:0007669"/>
    <property type="project" value="TreeGrafter"/>
</dbReference>
<dbReference type="NCBIfam" id="TIGR01652">
    <property type="entry name" value="ATPase-Plipid"/>
    <property type="match status" value="1"/>
</dbReference>
<evidence type="ECO:0000313" key="27">
    <source>
        <dbReference type="Proteomes" id="UP001165740"/>
    </source>
</evidence>
<evidence type="ECO:0000256" key="10">
    <source>
        <dbReference type="ARBA" id="ARBA00022741"/>
    </source>
</evidence>
<proteinExistence type="inferred from homology"/>
<evidence type="ECO:0000256" key="17">
    <source>
        <dbReference type="ARBA" id="ARBA00034036"/>
    </source>
</evidence>
<dbReference type="InterPro" id="IPR001757">
    <property type="entry name" value="P_typ_ATPase"/>
</dbReference>
<keyword evidence="11 20" id="KW-0067">ATP-binding</keyword>
<feature type="domain" description="P-type ATPase A" evidence="24">
    <location>
        <begin position="227"/>
        <end position="287"/>
    </location>
</feature>
<keyword evidence="27" id="KW-1185">Reference proteome</keyword>
<dbReference type="InterPro" id="IPR036412">
    <property type="entry name" value="HAD-like_sf"/>
</dbReference>
<feature type="compositionally biased region" description="Basic and acidic residues" evidence="23">
    <location>
        <begin position="60"/>
        <end position="73"/>
    </location>
</feature>
<dbReference type="InterPro" id="IPR006539">
    <property type="entry name" value="P-type_ATPase_IV"/>
</dbReference>